<dbReference type="OrthoDB" id="1437005at2759"/>
<sequence>MGNIFGSNLTFELYQWSSEEYPKEYAVIYTSVTDKSKFCIFRLSVKPEKVQFRVADILCHSHPVRFHMEVTADRDNGLFKLRVVRIVEAGTSQTPFKDDLIFNYFCDKRVCDFVVDRHGRNNSSVTNMNWEVIHAYTVGYKTHIRLYVDIECDKITGLSAKFKGPFKCEGMIFISEEKSCSLIQREVQGKPPEHISAIVDSFFTGKQFVLFNQGKGNNLGEASLEGTQINNIGNFIGNGNYGFVEN</sequence>
<name>A0A371FYE4_MUCPR</name>
<protein>
    <submittedName>
        <fullName evidence="1">Uncharacterized protein</fullName>
    </submittedName>
</protein>
<evidence type="ECO:0000313" key="2">
    <source>
        <dbReference type="Proteomes" id="UP000257109"/>
    </source>
</evidence>
<dbReference type="EMBL" id="QJKJ01007406">
    <property type="protein sequence ID" value="RDX83260.1"/>
    <property type="molecule type" value="Genomic_DNA"/>
</dbReference>
<dbReference type="Proteomes" id="UP000257109">
    <property type="component" value="Unassembled WGS sequence"/>
</dbReference>
<feature type="non-terminal residue" evidence="1">
    <location>
        <position position="1"/>
    </location>
</feature>
<dbReference type="AlphaFoldDB" id="A0A371FYE4"/>
<keyword evidence="2" id="KW-1185">Reference proteome</keyword>
<proteinExistence type="predicted"/>
<reference evidence="1" key="1">
    <citation type="submission" date="2018-05" db="EMBL/GenBank/DDBJ databases">
        <title>Draft genome of Mucuna pruriens seed.</title>
        <authorList>
            <person name="Nnadi N.E."/>
            <person name="Vos R."/>
            <person name="Hasami M.H."/>
            <person name="Devisetty U.K."/>
            <person name="Aguiy J.C."/>
        </authorList>
    </citation>
    <scope>NUCLEOTIDE SEQUENCE [LARGE SCALE GENOMIC DNA]</scope>
    <source>
        <strain evidence="1">JCA_2017</strain>
    </source>
</reference>
<evidence type="ECO:0000313" key="1">
    <source>
        <dbReference type="EMBL" id="RDX83260.1"/>
    </source>
</evidence>
<organism evidence="1 2">
    <name type="scientific">Mucuna pruriens</name>
    <name type="common">Velvet bean</name>
    <name type="synonym">Dolichos pruriens</name>
    <dbReference type="NCBI Taxonomy" id="157652"/>
    <lineage>
        <taxon>Eukaryota</taxon>
        <taxon>Viridiplantae</taxon>
        <taxon>Streptophyta</taxon>
        <taxon>Embryophyta</taxon>
        <taxon>Tracheophyta</taxon>
        <taxon>Spermatophyta</taxon>
        <taxon>Magnoliopsida</taxon>
        <taxon>eudicotyledons</taxon>
        <taxon>Gunneridae</taxon>
        <taxon>Pentapetalae</taxon>
        <taxon>rosids</taxon>
        <taxon>fabids</taxon>
        <taxon>Fabales</taxon>
        <taxon>Fabaceae</taxon>
        <taxon>Papilionoideae</taxon>
        <taxon>50 kb inversion clade</taxon>
        <taxon>NPAAA clade</taxon>
        <taxon>indigoferoid/millettioid clade</taxon>
        <taxon>Phaseoleae</taxon>
        <taxon>Mucuna</taxon>
    </lineage>
</organism>
<comment type="caution">
    <text evidence="1">The sequence shown here is derived from an EMBL/GenBank/DDBJ whole genome shotgun (WGS) entry which is preliminary data.</text>
</comment>
<accession>A0A371FYE4</accession>
<gene>
    <name evidence="1" type="ORF">CR513_35841</name>
</gene>